<accession>A0AC60QL52</accession>
<evidence type="ECO:0000313" key="1">
    <source>
        <dbReference type="EMBL" id="KAG0435759.1"/>
    </source>
</evidence>
<dbReference type="Proteomes" id="UP000805193">
    <property type="component" value="Unassembled WGS sequence"/>
</dbReference>
<proteinExistence type="predicted"/>
<name>A0AC60QL52_IXOPE</name>
<sequence>MPPVFKQHGAVSHGRQQMAQRTPPTNEHTAPRAGVFSLADDLFDSKAARVPQGATVAETKTTTDVKKARAAFDSKRSSAKEKTLALGVVCSLLAAVGVATACAISCLPCETAPCCLKTGSVAASREPTPPRLGEGLRTSPLLLSDVIAPCPRNFKVPNYLTSRQMALAATASYANPGGKPSPLLQVADSTCAACFSVVVRPFLAAVPVFDELISLTNGCCDMGRCCVPNSRGNYDNGPKVRLFSFPRDVKRRAEWQRAVRRRDVDVGLLKDPKTCLIFAHIEPALQAPERLVSVVVSQDLSVRVYFKYAPLVSDDVCIPGEILDVRVLDNLLDDVERYIEKKAHQQEDKVGRMLGLAYSLLDDICHDE</sequence>
<evidence type="ECO:0000313" key="2">
    <source>
        <dbReference type="Proteomes" id="UP000805193"/>
    </source>
</evidence>
<protein>
    <submittedName>
        <fullName evidence="1">Uncharacterized protein</fullName>
    </submittedName>
</protein>
<keyword evidence="2" id="KW-1185">Reference proteome</keyword>
<comment type="caution">
    <text evidence="1">The sequence shown here is derived from an EMBL/GenBank/DDBJ whole genome shotgun (WGS) entry which is preliminary data.</text>
</comment>
<reference evidence="1 2" key="1">
    <citation type="journal article" date="2020" name="Cell">
        <title>Large-Scale Comparative Analyses of Tick Genomes Elucidate Their Genetic Diversity and Vector Capacities.</title>
        <authorList>
            <consortium name="Tick Genome and Microbiome Consortium (TIGMIC)"/>
            <person name="Jia N."/>
            <person name="Wang J."/>
            <person name="Shi W."/>
            <person name="Du L."/>
            <person name="Sun Y."/>
            <person name="Zhan W."/>
            <person name="Jiang J.F."/>
            <person name="Wang Q."/>
            <person name="Zhang B."/>
            <person name="Ji P."/>
            <person name="Bell-Sakyi L."/>
            <person name="Cui X.M."/>
            <person name="Yuan T.T."/>
            <person name="Jiang B.G."/>
            <person name="Yang W.F."/>
            <person name="Lam T.T."/>
            <person name="Chang Q.C."/>
            <person name="Ding S.J."/>
            <person name="Wang X.J."/>
            <person name="Zhu J.G."/>
            <person name="Ruan X.D."/>
            <person name="Zhao L."/>
            <person name="Wei J.T."/>
            <person name="Ye R.Z."/>
            <person name="Que T.C."/>
            <person name="Du C.H."/>
            <person name="Zhou Y.H."/>
            <person name="Cheng J.X."/>
            <person name="Dai P.F."/>
            <person name="Guo W.B."/>
            <person name="Han X.H."/>
            <person name="Huang E.J."/>
            <person name="Li L.F."/>
            <person name="Wei W."/>
            <person name="Gao Y.C."/>
            <person name="Liu J.Z."/>
            <person name="Shao H.Z."/>
            <person name="Wang X."/>
            <person name="Wang C.C."/>
            <person name="Yang T.C."/>
            <person name="Huo Q.B."/>
            <person name="Li W."/>
            <person name="Chen H.Y."/>
            <person name="Chen S.E."/>
            <person name="Zhou L.G."/>
            <person name="Ni X.B."/>
            <person name="Tian J.H."/>
            <person name="Sheng Y."/>
            <person name="Liu T."/>
            <person name="Pan Y.S."/>
            <person name="Xia L.Y."/>
            <person name="Li J."/>
            <person name="Zhao F."/>
            <person name="Cao W.C."/>
        </authorList>
    </citation>
    <scope>NUCLEOTIDE SEQUENCE [LARGE SCALE GENOMIC DNA]</scope>
    <source>
        <strain evidence="1">Iper-2018</strain>
    </source>
</reference>
<gene>
    <name evidence="1" type="ORF">HPB47_018331</name>
</gene>
<dbReference type="EMBL" id="JABSTQ010007412">
    <property type="protein sequence ID" value="KAG0435759.1"/>
    <property type="molecule type" value="Genomic_DNA"/>
</dbReference>
<organism evidence="1 2">
    <name type="scientific">Ixodes persulcatus</name>
    <name type="common">Taiga tick</name>
    <dbReference type="NCBI Taxonomy" id="34615"/>
    <lineage>
        <taxon>Eukaryota</taxon>
        <taxon>Metazoa</taxon>
        <taxon>Ecdysozoa</taxon>
        <taxon>Arthropoda</taxon>
        <taxon>Chelicerata</taxon>
        <taxon>Arachnida</taxon>
        <taxon>Acari</taxon>
        <taxon>Parasitiformes</taxon>
        <taxon>Ixodida</taxon>
        <taxon>Ixodoidea</taxon>
        <taxon>Ixodidae</taxon>
        <taxon>Ixodinae</taxon>
        <taxon>Ixodes</taxon>
    </lineage>
</organism>